<dbReference type="GO" id="GO:0004252">
    <property type="term" value="F:serine-type endopeptidase activity"/>
    <property type="evidence" value="ECO:0007669"/>
    <property type="project" value="InterPro"/>
</dbReference>
<evidence type="ECO:0000256" key="2">
    <source>
        <dbReference type="ARBA" id="ARBA00022692"/>
    </source>
</evidence>
<feature type="transmembrane region" description="Helical" evidence="6">
    <location>
        <begin position="196"/>
        <end position="215"/>
    </location>
</feature>
<comment type="subcellular location">
    <subcellularLocation>
        <location evidence="1">Membrane</location>
        <topology evidence="1">Multi-pass membrane protein</topology>
    </subcellularLocation>
</comment>
<feature type="transmembrane region" description="Helical" evidence="6">
    <location>
        <begin position="128"/>
        <end position="145"/>
    </location>
</feature>
<feature type="transmembrane region" description="Helical" evidence="6">
    <location>
        <begin position="221"/>
        <end position="243"/>
    </location>
</feature>
<name>A0A9X4LIB8_9BURK</name>
<dbReference type="EMBL" id="SGUG01000037">
    <property type="protein sequence ID" value="MDG0864601.1"/>
    <property type="molecule type" value="Genomic_DNA"/>
</dbReference>
<evidence type="ECO:0000256" key="5">
    <source>
        <dbReference type="SAM" id="MobiDB-lite"/>
    </source>
</evidence>
<feature type="region of interest" description="Disordered" evidence="5">
    <location>
        <begin position="76"/>
        <end position="116"/>
    </location>
</feature>
<dbReference type="AlphaFoldDB" id="A0A9X4LIB8"/>
<proteinExistence type="predicted"/>
<feature type="transmembrane region" description="Helical" evidence="6">
    <location>
        <begin position="286"/>
        <end position="307"/>
    </location>
</feature>
<evidence type="ECO:0000256" key="4">
    <source>
        <dbReference type="ARBA" id="ARBA00023136"/>
    </source>
</evidence>
<evidence type="ECO:0000256" key="3">
    <source>
        <dbReference type="ARBA" id="ARBA00022989"/>
    </source>
</evidence>
<reference evidence="8" key="1">
    <citation type="submission" date="2019-02" db="EMBL/GenBank/DDBJ databases">
        <title>Draft genome of the type strain Pelomonas aquatica CCUG 52575T.</title>
        <authorList>
            <person name="Gomila M."/>
            <person name="Lalucat J."/>
        </authorList>
    </citation>
    <scope>NUCLEOTIDE SEQUENCE</scope>
    <source>
        <strain evidence="8">CCUG 52575</strain>
    </source>
</reference>
<accession>A0A9X4LIB8</accession>
<evidence type="ECO:0000256" key="6">
    <source>
        <dbReference type="SAM" id="Phobius"/>
    </source>
</evidence>
<dbReference type="EC" id="3.4.21.-" evidence="8"/>
<keyword evidence="8" id="KW-0378">Hydrolase</keyword>
<feature type="transmembrane region" description="Helical" evidence="6">
    <location>
        <begin position="250"/>
        <end position="266"/>
    </location>
</feature>
<feature type="domain" description="Peptidase S54 rhomboid" evidence="7">
    <location>
        <begin position="159"/>
        <end position="301"/>
    </location>
</feature>
<dbReference type="Gene3D" id="1.20.1540.10">
    <property type="entry name" value="Rhomboid-like"/>
    <property type="match status" value="1"/>
</dbReference>
<dbReference type="GO" id="GO:0016020">
    <property type="term" value="C:membrane"/>
    <property type="evidence" value="ECO:0007669"/>
    <property type="project" value="UniProtKB-SubCell"/>
</dbReference>
<keyword evidence="4 6" id="KW-0472">Membrane</keyword>
<dbReference type="InterPro" id="IPR035952">
    <property type="entry name" value="Rhomboid-like_sf"/>
</dbReference>
<dbReference type="Pfam" id="PF01694">
    <property type="entry name" value="Rhomboid"/>
    <property type="match status" value="1"/>
</dbReference>
<dbReference type="InterPro" id="IPR023826">
    <property type="entry name" value="Rhom-like_SP_proteobac"/>
</dbReference>
<evidence type="ECO:0000256" key="1">
    <source>
        <dbReference type="ARBA" id="ARBA00004141"/>
    </source>
</evidence>
<dbReference type="NCBIfam" id="TIGR03902">
    <property type="entry name" value="rhom_GG_sort"/>
    <property type="match status" value="1"/>
</dbReference>
<dbReference type="InterPro" id="IPR022764">
    <property type="entry name" value="Peptidase_S54_rhomboid_dom"/>
</dbReference>
<keyword evidence="9" id="KW-1185">Reference proteome</keyword>
<sequence length="317" mass="33468">MQARHLAIGQQHLRRRAPAQAQRLAAEQDAPPGLAAIQLHQIVLARVARRRAGPGHRLHDGGAVVGREFGVAGEVAHGPGWDGVHESAEPAGPAQRRERTRAAPARGGRCQTATLDNPVPPMTRPFRWPALCAALAALALLAWPLPREWLDWQPALVAAQPWRAVTAAFVHWTPLHLGANLAGCAVIALLGWRAALGGRAVAAGLVALPLTQLGLLLRPELLHYAGLSGVLHALVAIAAPTLLMRGGRERWIGAGILVGLAAKLVLEHPLGPVLRATPDFDFPVAPFAHLSGALSGAIAWALTMCALERPTRSPHGT</sequence>
<protein>
    <submittedName>
        <fullName evidence="8">Rhombosortase</fullName>
        <ecNumber evidence="8">3.4.21.-</ecNumber>
    </submittedName>
</protein>
<dbReference type="SUPFAM" id="SSF144091">
    <property type="entry name" value="Rhomboid-like"/>
    <property type="match status" value="1"/>
</dbReference>
<comment type="caution">
    <text evidence="8">The sequence shown here is derived from an EMBL/GenBank/DDBJ whole genome shotgun (WGS) entry which is preliminary data.</text>
</comment>
<keyword evidence="2 6" id="KW-0812">Transmembrane</keyword>
<evidence type="ECO:0000313" key="9">
    <source>
        <dbReference type="Proteomes" id="UP001152766"/>
    </source>
</evidence>
<feature type="transmembrane region" description="Helical" evidence="6">
    <location>
        <begin position="165"/>
        <end position="189"/>
    </location>
</feature>
<evidence type="ECO:0000313" key="8">
    <source>
        <dbReference type="EMBL" id="MDG0864601.1"/>
    </source>
</evidence>
<keyword evidence="3 6" id="KW-1133">Transmembrane helix</keyword>
<organism evidence="8 9">
    <name type="scientific">Pelomonas aquatica</name>
    <dbReference type="NCBI Taxonomy" id="431058"/>
    <lineage>
        <taxon>Bacteria</taxon>
        <taxon>Pseudomonadati</taxon>
        <taxon>Pseudomonadota</taxon>
        <taxon>Betaproteobacteria</taxon>
        <taxon>Burkholderiales</taxon>
        <taxon>Sphaerotilaceae</taxon>
        <taxon>Roseateles</taxon>
    </lineage>
</organism>
<dbReference type="Proteomes" id="UP001152766">
    <property type="component" value="Unassembled WGS sequence"/>
</dbReference>
<gene>
    <name evidence="8" type="primary">rrtA</name>
    <name evidence="8" type="ORF">EXJ73_19245</name>
</gene>
<evidence type="ECO:0000259" key="7">
    <source>
        <dbReference type="Pfam" id="PF01694"/>
    </source>
</evidence>